<dbReference type="InterPro" id="IPR014729">
    <property type="entry name" value="Rossmann-like_a/b/a_fold"/>
</dbReference>
<evidence type="ECO:0000259" key="9">
    <source>
        <dbReference type="SMART" id="SM00977"/>
    </source>
</evidence>
<dbReference type="CDD" id="cd01992">
    <property type="entry name" value="TilS_N"/>
    <property type="match status" value="1"/>
</dbReference>
<dbReference type="InterPro" id="IPR012796">
    <property type="entry name" value="Lysidine-tRNA-synth_C"/>
</dbReference>
<comment type="domain">
    <text evidence="8">The N-terminal region contains the highly conserved SGGXDS motif, predicted to be a P-loop motif involved in ATP binding.</text>
</comment>
<keyword evidence="2 8" id="KW-0963">Cytoplasm</keyword>
<dbReference type="NCBIfam" id="TIGR02433">
    <property type="entry name" value="lysidine_TilS_C"/>
    <property type="match status" value="1"/>
</dbReference>
<dbReference type="SUPFAM" id="SSF56037">
    <property type="entry name" value="PheT/TilS domain"/>
    <property type="match status" value="1"/>
</dbReference>
<dbReference type="EMBL" id="JAAWWK010000003">
    <property type="protein sequence ID" value="NKI17608.1"/>
    <property type="molecule type" value="Genomic_DNA"/>
</dbReference>
<dbReference type="Pfam" id="PF01171">
    <property type="entry name" value="ATP_bind_3"/>
    <property type="match status" value="1"/>
</dbReference>
<dbReference type="PANTHER" id="PTHR43033">
    <property type="entry name" value="TRNA(ILE)-LYSIDINE SYNTHASE-RELATED"/>
    <property type="match status" value="1"/>
</dbReference>
<dbReference type="Gene3D" id="1.20.59.20">
    <property type="match status" value="1"/>
</dbReference>
<dbReference type="InterPro" id="IPR011063">
    <property type="entry name" value="TilS/TtcA_N"/>
</dbReference>
<protein>
    <recommendedName>
        <fullName evidence="8">tRNA(Ile)-lysidine synthase</fullName>
        <ecNumber evidence="8">6.3.4.19</ecNumber>
    </recommendedName>
    <alternativeName>
        <fullName evidence="8">tRNA(Ile)-2-lysyl-cytidine synthase</fullName>
    </alternativeName>
    <alternativeName>
        <fullName evidence="8">tRNA(Ile)-lysidine synthetase</fullName>
    </alternativeName>
</protein>
<dbReference type="Proteomes" id="UP000765845">
    <property type="component" value="Unassembled WGS sequence"/>
</dbReference>
<dbReference type="SUPFAM" id="SSF52402">
    <property type="entry name" value="Adenine nucleotide alpha hydrolases-like"/>
    <property type="match status" value="1"/>
</dbReference>
<keyword evidence="3 8" id="KW-0436">Ligase</keyword>
<dbReference type="EC" id="6.3.4.19" evidence="8"/>
<feature type="domain" description="Lysidine-tRNA(Ile) synthetase C-terminal" evidence="9">
    <location>
        <begin position="365"/>
        <end position="438"/>
    </location>
</feature>
<dbReference type="Pfam" id="PF09179">
    <property type="entry name" value="TilS"/>
    <property type="match status" value="1"/>
</dbReference>
<gene>
    <name evidence="8 10" type="primary">tilS</name>
    <name evidence="10" type="ORF">HCU74_09270</name>
</gene>
<evidence type="ECO:0000256" key="2">
    <source>
        <dbReference type="ARBA" id="ARBA00022490"/>
    </source>
</evidence>
<dbReference type="Gene3D" id="3.40.50.620">
    <property type="entry name" value="HUPs"/>
    <property type="match status" value="1"/>
</dbReference>
<dbReference type="InterPro" id="IPR015262">
    <property type="entry name" value="tRNA_Ile_lys_synt_subst-bd"/>
</dbReference>
<organism evidence="10 11">
    <name type="scientific">Spongiibacter thalassae</name>
    <dbReference type="NCBI Taxonomy" id="2721624"/>
    <lineage>
        <taxon>Bacteria</taxon>
        <taxon>Pseudomonadati</taxon>
        <taxon>Pseudomonadota</taxon>
        <taxon>Gammaproteobacteria</taxon>
        <taxon>Cellvibrionales</taxon>
        <taxon>Spongiibacteraceae</taxon>
        <taxon>Spongiibacter</taxon>
    </lineage>
</organism>
<dbReference type="PANTHER" id="PTHR43033:SF1">
    <property type="entry name" value="TRNA(ILE)-LYSIDINE SYNTHASE-RELATED"/>
    <property type="match status" value="1"/>
</dbReference>
<comment type="subcellular location">
    <subcellularLocation>
        <location evidence="1 8">Cytoplasm</location>
    </subcellularLocation>
</comment>
<dbReference type="SUPFAM" id="SSF82829">
    <property type="entry name" value="MesJ substrate recognition domain-like"/>
    <property type="match status" value="1"/>
</dbReference>
<evidence type="ECO:0000256" key="1">
    <source>
        <dbReference type="ARBA" id="ARBA00004496"/>
    </source>
</evidence>
<dbReference type="SMART" id="SM00977">
    <property type="entry name" value="TilS_C"/>
    <property type="match status" value="1"/>
</dbReference>
<comment type="function">
    <text evidence="8">Ligates lysine onto the cytidine present at position 34 of the AUA codon-specific tRNA(Ile) that contains the anticodon CAU, in an ATP-dependent manner. Cytidine is converted to lysidine, thus changing the amino acid specificity of the tRNA from methionine to isoleucine.</text>
</comment>
<keyword evidence="11" id="KW-1185">Reference proteome</keyword>
<evidence type="ECO:0000256" key="8">
    <source>
        <dbReference type="HAMAP-Rule" id="MF_01161"/>
    </source>
</evidence>
<dbReference type="RefSeq" id="WP_168450158.1">
    <property type="nucleotide sequence ID" value="NZ_JAAWWK010000003.1"/>
</dbReference>
<comment type="caution">
    <text evidence="10">The sequence shown here is derived from an EMBL/GenBank/DDBJ whole genome shotgun (WGS) entry which is preliminary data.</text>
</comment>
<evidence type="ECO:0000256" key="6">
    <source>
        <dbReference type="ARBA" id="ARBA00022840"/>
    </source>
</evidence>
<dbReference type="Pfam" id="PF11734">
    <property type="entry name" value="TilS_C"/>
    <property type="match status" value="1"/>
</dbReference>
<dbReference type="GO" id="GO:0032267">
    <property type="term" value="F:tRNA(Ile)-lysidine synthase activity"/>
    <property type="evidence" value="ECO:0007669"/>
    <property type="project" value="UniProtKB-EC"/>
</dbReference>
<proteinExistence type="inferred from homology"/>
<keyword evidence="5 8" id="KW-0547">Nucleotide-binding</keyword>
<comment type="catalytic activity">
    <reaction evidence="7 8">
        <text>cytidine(34) in tRNA(Ile2) + L-lysine + ATP = lysidine(34) in tRNA(Ile2) + AMP + diphosphate + H(+)</text>
        <dbReference type="Rhea" id="RHEA:43744"/>
        <dbReference type="Rhea" id="RHEA-COMP:10625"/>
        <dbReference type="Rhea" id="RHEA-COMP:10670"/>
        <dbReference type="ChEBI" id="CHEBI:15378"/>
        <dbReference type="ChEBI" id="CHEBI:30616"/>
        <dbReference type="ChEBI" id="CHEBI:32551"/>
        <dbReference type="ChEBI" id="CHEBI:33019"/>
        <dbReference type="ChEBI" id="CHEBI:82748"/>
        <dbReference type="ChEBI" id="CHEBI:83665"/>
        <dbReference type="ChEBI" id="CHEBI:456215"/>
        <dbReference type="EC" id="6.3.4.19"/>
    </reaction>
</comment>
<evidence type="ECO:0000256" key="7">
    <source>
        <dbReference type="ARBA" id="ARBA00048539"/>
    </source>
</evidence>
<dbReference type="InterPro" id="IPR012795">
    <property type="entry name" value="tRNA_Ile_lys_synt_N"/>
</dbReference>
<sequence length="442" mass="49478">MVETEPLVNTLRSELAAVSASRYWLAFSGGLDSRVLLDLLLRCREYDDNFPPVHVVHVNHQLQSEALQWAAQAESLCATLNIPCEIATVTVGSAGVGIEAAARAARYRVFESLLVEGDVLLMGHHGDDQAETVLMRLLRGAGVDGLAAIPQTRPLGRGCLLRPLLHTPRTELARYAQAHRLDHVHDPSNDDNHYDRNFLRNRIVPVLRERWPDVGDRLVRTARQQREAALLLNEYLDADLARISDADSLDLTALCGLPEGRRRPLLKRYLQGVGLSLEERQLADFYRQFVLSADDAEPRWPFEEQEFYRYRGRLHHDRLREPIAGRCAKSSDGECWAWMPGEVLELPGGRLTASPGGRFAPSGRLQIRLRQGGERCTLAGESHSRSLKKLLQEWGVPPHRRGELPLIYSGGVLAAIADLAICEGYVAVGGEEGWQLRWTPKR</sequence>
<reference evidence="10 11" key="1">
    <citation type="submission" date="2020-04" db="EMBL/GenBank/DDBJ databases">
        <authorList>
            <person name="Yoon J."/>
        </authorList>
    </citation>
    <scope>NUCLEOTIDE SEQUENCE [LARGE SCALE GENOMIC DNA]</scope>
    <source>
        <strain evidence="10 11">KMU-166</strain>
    </source>
</reference>
<dbReference type="InterPro" id="IPR012094">
    <property type="entry name" value="tRNA_Ile_lys_synt"/>
</dbReference>
<feature type="binding site" evidence="8">
    <location>
        <begin position="28"/>
        <end position="33"/>
    </location>
    <ligand>
        <name>ATP</name>
        <dbReference type="ChEBI" id="CHEBI:30616"/>
    </ligand>
</feature>
<evidence type="ECO:0000313" key="11">
    <source>
        <dbReference type="Proteomes" id="UP000765845"/>
    </source>
</evidence>
<accession>A0ABX1GEL6</accession>
<comment type="similarity">
    <text evidence="8">Belongs to the tRNA(Ile)-lysidine synthase family.</text>
</comment>
<keyword evidence="4 8" id="KW-0819">tRNA processing</keyword>
<keyword evidence="6 8" id="KW-0067">ATP-binding</keyword>
<evidence type="ECO:0000313" key="10">
    <source>
        <dbReference type="EMBL" id="NKI17608.1"/>
    </source>
</evidence>
<name>A0ABX1GEL6_9GAMM</name>
<evidence type="ECO:0000256" key="5">
    <source>
        <dbReference type="ARBA" id="ARBA00022741"/>
    </source>
</evidence>
<dbReference type="NCBIfam" id="TIGR02432">
    <property type="entry name" value="lysidine_TilS_N"/>
    <property type="match status" value="1"/>
</dbReference>
<dbReference type="HAMAP" id="MF_01161">
    <property type="entry name" value="tRNA_Ile_lys_synt"/>
    <property type="match status" value="1"/>
</dbReference>
<evidence type="ECO:0000256" key="4">
    <source>
        <dbReference type="ARBA" id="ARBA00022694"/>
    </source>
</evidence>
<evidence type="ECO:0000256" key="3">
    <source>
        <dbReference type="ARBA" id="ARBA00022598"/>
    </source>
</evidence>